<evidence type="ECO:0000313" key="5">
    <source>
        <dbReference type="EMBL" id="RRO15077.1"/>
    </source>
</evidence>
<keyword evidence="3" id="KW-0804">Transcription</keyword>
<dbReference type="PANTHER" id="PTHR46796:SF6">
    <property type="entry name" value="ARAC SUBFAMILY"/>
    <property type="match status" value="1"/>
</dbReference>
<dbReference type="Pfam" id="PF00165">
    <property type="entry name" value="HTH_AraC"/>
    <property type="match status" value="1"/>
</dbReference>
<dbReference type="GO" id="GO:0043565">
    <property type="term" value="F:sequence-specific DNA binding"/>
    <property type="evidence" value="ECO:0007669"/>
    <property type="project" value="InterPro"/>
</dbReference>
<keyword evidence="6" id="KW-1185">Reference proteome</keyword>
<protein>
    <submittedName>
        <fullName evidence="5">AraC family transcriptional regulator</fullName>
    </submittedName>
</protein>
<keyword evidence="1" id="KW-0805">Transcription regulation</keyword>
<dbReference type="PANTHER" id="PTHR46796">
    <property type="entry name" value="HTH-TYPE TRANSCRIPTIONAL ACTIVATOR RHAS-RELATED"/>
    <property type="match status" value="1"/>
</dbReference>
<dbReference type="InterPro" id="IPR050204">
    <property type="entry name" value="AraC_XylS_family_regulators"/>
</dbReference>
<dbReference type="Gene3D" id="1.10.10.60">
    <property type="entry name" value="Homeodomain-like"/>
    <property type="match status" value="1"/>
</dbReference>
<dbReference type="GO" id="GO:0003700">
    <property type="term" value="F:DNA-binding transcription factor activity"/>
    <property type="evidence" value="ECO:0007669"/>
    <property type="project" value="InterPro"/>
</dbReference>
<dbReference type="EMBL" id="RSAA01000016">
    <property type="protein sequence ID" value="RRO15077.1"/>
    <property type="molecule type" value="Genomic_DNA"/>
</dbReference>
<feature type="domain" description="HTH araC/xylS-type" evidence="4">
    <location>
        <begin position="201"/>
        <end position="251"/>
    </location>
</feature>
<evidence type="ECO:0000259" key="4">
    <source>
        <dbReference type="PROSITE" id="PS01124"/>
    </source>
</evidence>
<evidence type="ECO:0000256" key="3">
    <source>
        <dbReference type="ARBA" id="ARBA00023163"/>
    </source>
</evidence>
<comment type="caution">
    <text evidence="5">The sequence shown here is derived from an EMBL/GenBank/DDBJ whole genome shotgun (WGS) entry which is preliminary data.</text>
</comment>
<dbReference type="InterPro" id="IPR018060">
    <property type="entry name" value="HTH_AraC"/>
</dbReference>
<reference evidence="5 6" key="1">
    <citation type="submission" date="2018-11" db="EMBL/GenBank/DDBJ databases">
        <title>Saccharopolyspora rhizosphaerae sp. nov., an actinomycete isolated from rhizosphere soil in Thailand.</title>
        <authorList>
            <person name="Intra B."/>
            <person name="Euanorasetr J."/>
            <person name="Take A."/>
            <person name="Inahashi Y."/>
            <person name="Mori M."/>
            <person name="Panbangred W."/>
            <person name="Matsumoto A."/>
        </authorList>
    </citation>
    <scope>NUCLEOTIDE SEQUENCE [LARGE SCALE GENOMIC DNA]</scope>
    <source>
        <strain evidence="5 6">H219</strain>
    </source>
</reference>
<dbReference type="InterPro" id="IPR009057">
    <property type="entry name" value="Homeodomain-like_sf"/>
</dbReference>
<proteinExistence type="predicted"/>
<dbReference type="OrthoDB" id="2060755at2"/>
<sequence length="251" mass="28340">MVLVEYDMPKLITPDEVPNWVPGRLTVRNPEEGWSGLSVRGYRYSGSDVEVPAVRDFVVVAYREGHTDMRRRVDGRWSSADVGPGDVSLLTRAADSRWVWHDDLDVLLVFLTEQEVVETCQQMYDRDLYDVEVRDVLKATDPAIHQTALLAAHEAASGAAGSQLMIDSLSCQLAVQLLRGYADIQFRDAGTGDRLTFQQLRLVREYIREHLHEDLSLQDLAGVLALSKFHFARRFRNATGTVPAQRRMRGA</sequence>
<gene>
    <name evidence="5" type="ORF">EIL87_17500</name>
</gene>
<dbReference type="SUPFAM" id="SSF46689">
    <property type="entry name" value="Homeodomain-like"/>
    <property type="match status" value="1"/>
</dbReference>
<keyword evidence="2" id="KW-0238">DNA-binding</keyword>
<dbReference type="Proteomes" id="UP000274515">
    <property type="component" value="Unassembled WGS sequence"/>
</dbReference>
<name>A0A426JPS0_9PSEU</name>
<evidence type="ECO:0000256" key="1">
    <source>
        <dbReference type="ARBA" id="ARBA00023015"/>
    </source>
</evidence>
<organism evidence="5 6">
    <name type="scientific">Saccharopolyspora rhizosphaerae</name>
    <dbReference type="NCBI Taxonomy" id="2492662"/>
    <lineage>
        <taxon>Bacteria</taxon>
        <taxon>Bacillati</taxon>
        <taxon>Actinomycetota</taxon>
        <taxon>Actinomycetes</taxon>
        <taxon>Pseudonocardiales</taxon>
        <taxon>Pseudonocardiaceae</taxon>
        <taxon>Saccharopolyspora</taxon>
    </lineage>
</organism>
<dbReference type="PROSITE" id="PS01124">
    <property type="entry name" value="HTH_ARAC_FAMILY_2"/>
    <property type="match status" value="1"/>
</dbReference>
<evidence type="ECO:0000313" key="6">
    <source>
        <dbReference type="Proteomes" id="UP000274515"/>
    </source>
</evidence>
<dbReference type="AlphaFoldDB" id="A0A426JPS0"/>
<evidence type="ECO:0000256" key="2">
    <source>
        <dbReference type="ARBA" id="ARBA00023125"/>
    </source>
</evidence>
<accession>A0A426JPS0</accession>